<sequence length="83" mass="9809">MTKVTIYSRQGCHLCDDAFNTIESMREELKFEIEVINIDEDAALVKLYSDQVPVIHIDGTHHDFYKVDPTRFRSSLEKHRQRQ</sequence>
<organism evidence="1">
    <name type="scientific">freshwater metagenome</name>
    <dbReference type="NCBI Taxonomy" id="449393"/>
    <lineage>
        <taxon>unclassified sequences</taxon>
        <taxon>metagenomes</taxon>
        <taxon>ecological metagenomes</taxon>
    </lineage>
</organism>
<accession>A0A6J6F2M8</accession>
<evidence type="ECO:0000313" key="1">
    <source>
        <dbReference type="EMBL" id="CAB4581194.1"/>
    </source>
</evidence>
<reference evidence="1" key="1">
    <citation type="submission" date="2020-05" db="EMBL/GenBank/DDBJ databases">
        <authorList>
            <person name="Chiriac C."/>
            <person name="Salcher M."/>
            <person name="Ghai R."/>
            <person name="Kavagutti S V."/>
        </authorList>
    </citation>
    <scope>NUCLEOTIDE SEQUENCE</scope>
</reference>
<dbReference type="Pfam" id="PF05768">
    <property type="entry name" value="Glrx-like"/>
    <property type="match status" value="1"/>
</dbReference>
<protein>
    <submittedName>
        <fullName evidence="1">Unannotated protein</fullName>
    </submittedName>
</protein>
<dbReference type="PANTHER" id="PTHR33558:SF1">
    <property type="entry name" value="GLUTAREDOXIN-LIKE PROTEIN C5ORF63 HOMOLOG"/>
    <property type="match status" value="1"/>
</dbReference>
<name>A0A6J6F2M8_9ZZZZ</name>
<dbReference type="Gene3D" id="3.40.30.10">
    <property type="entry name" value="Glutaredoxin"/>
    <property type="match status" value="1"/>
</dbReference>
<dbReference type="AlphaFoldDB" id="A0A6J6F2M8"/>
<dbReference type="SUPFAM" id="SSF52833">
    <property type="entry name" value="Thioredoxin-like"/>
    <property type="match status" value="1"/>
</dbReference>
<proteinExistence type="predicted"/>
<dbReference type="EMBL" id="CAEZTX010000035">
    <property type="protein sequence ID" value="CAB4581194.1"/>
    <property type="molecule type" value="Genomic_DNA"/>
</dbReference>
<dbReference type="InterPro" id="IPR008554">
    <property type="entry name" value="Glutaredoxin-like"/>
</dbReference>
<dbReference type="PANTHER" id="PTHR33558">
    <property type="entry name" value="GLUTAREDOXIN-LIKE PROTEIN C5ORF63 HOMOLOG"/>
    <property type="match status" value="1"/>
</dbReference>
<dbReference type="InterPro" id="IPR052565">
    <property type="entry name" value="Glutaredoxin-like_YDR286C"/>
</dbReference>
<gene>
    <name evidence="1" type="ORF">UFOPK1755_00533</name>
</gene>
<dbReference type="InterPro" id="IPR036249">
    <property type="entry name" value="Thioredoxin-like_sf"/>
</dbReference>